<comment type="subcellular location">
    <subcellularLocation>
        <location evidence="1 8">Cell outer membrane</location>
        <topology evidence="1 8">Multi-pass membrane protein</topology>
    </subcellularLocation>
</comment>
<dbReference type="SUPFAM" id="SSF56935">
    <property type="entry name" value="Porins"/>
    <property type="match status" value="1"/>
</dbReference>
<accession>A0A1I1JHI2</accession>
<dbReference type="PANTHER" id="PTHR30069">
    <property type="entry name" value="TONB-DEPENDENT OUTER MEMBRANE RECEPTOR"/>
    <property type="match status" value="1"/>
</dbReference>
<feature type="domain" description="TonB-dependent receptor plug" evidence="10">
    <location>
        <begin position="58"/>
        <end position="169"/>
    </location>
</feature>
<dbReference type="OrthoDB" id="9764669at2"/>
<reference evidence="11 12" key="1">
    <citation type="submission" date="2016-10" db="EMBL/GenBank/DDBJ databases">
        <authorList>
            <person name="de Groot N.N."/>
        </authorList>
    </citation>
    <scope>NUCLEOTIDE SEQUENCE [LARGE SCALE GENOMIC DNA]</scope>
    <source>
        <strain evidence="11 12">DSM 6793</strain>
    </source>
</reference>
<dbReference type="AlphaFoldDB" id="A0A1I1JHI2"/>
<feature type="signal peptide" evidence="9">
    <location>
        <begin position="1"/>
        <end position="19"/>
    </location>
</feature>
<dbReference type="RefSeq" id="WP_091512120.1">
    <property type="nucleotide sequence ID" value="NZ_FOLE01000006.1"/>
</dbReference>
<dbReference type="GO" id="GO:0044718">
    <property type="term" value="P:siderophore transmembrane transport"/>
    <property type="evidence" value="ECO:0007669"/>
    <property type="project" value="TreeGrafter"/>
</dbReference>
<evidence type="ECO:0000256" key="6">
    <source>
        <dbReference type="ARBA" id="ARBA00023136"/>
    </source>
</evidence>
<feature type="chain" id="PRO_5011440975" evidence="9">
    <location>
        <begin position="20"/>
        <end position="737"/>
    </location>
</feature>
<dbReference type="Gene3D" id="2.40.170.20">
    <property type="entry name" value="TonB-dependent receptor, beta-barrel domain"/>
    <property type="match status" value="1"/>
</dbReference>
<protein>
    <submittedName>
        <fullName evidence="11">Outer membrane receptor proteins, mostly Fe transport</fullName>
    </submittedName>
</protein>
<keyword evidence="2 8" id="KW-0813">Transport</keyword>
<dbReference type="Gene3D" id="2.170.130.10">
    <property type="entry name" value="TonB-dependent receptor, plug domain"/>
    <property type="match status" value="1"/>
</dbReference>
<keyword evidence="6 8" id="KW-0472">Membrane</keyword>
<dbReference type="InterPro" id="IPR012910">
    <property type="entry name" value="Plug_dom"/>
</dbReference>
<keyword evidence="4 8" id="KW-0812">Transmembrane</keyword>
<evidence type="ECO:0000256" key="9">
    <source>
        <dbReference type="SAM" id="SignalP"/>
    </source>
</evidence>
<dbReference type="InterPro" id="IPR036942">
    <property type="entry name" value="Beta-barrel_TonB_sf"/>
</dbReference>
<sequence length="737" mass="81565">MKKILLFVFISMMSVSALAQIVPTAEDTMRYENLLMLSLEELMNIEVSTASKNNEKLGDAPAIFSIITQNDIQSYGANNILDLLDRVTSVYSMGSALLPDNVVSIRGDATTHYNNHVLVLINGRPFRDNIGGGIRMALYLMYPLARITRIEIIRGPGSVLYGTGAYTGVINIITKEADKQNSTVSASVGGFGRSQISAVTGKKFGHFAISGGVNALQEKGWDFTASDNGYFGSSPRVTRTIKMLQEGIGADLNMKYKDLTASAYYGNSKQRAMYFPQSWSSYTSITKNGDTSQVYKDYNAINEVFFGDLGYRKDITKNWNLAVNGTFNRTKLTEASEDANDDIAVSTSTDWIGEFTNTFKLGTKGNLLVGGLANGISGEQTFPISLKKDKTTAAPYQAVGFGSFNIYNDHLGKNPDAPYIIEPYEEVWYSGYVQADYKVLPELKLVAGGQVNKVPKIKADFVPRLGAIYNFSDEIGTKILYGEAFRVGSSSERFIKVDFVFGDKNLKPEKIRTTEIMLFFKDKNNKFNSSLTYFHSDQNNLINRSAQAAIDAHLPTSELIINTGKRISQGLEFDFVYNLNRYFNMQGSFTAMSSLDKVNAKTAAHTDTIYEVSDYQATPQSMAKAGITYNGNGIMVGIFDSFFQGTLRTNQYGTALMPRLNPAIQSFHWLSAQVQLDLYRILNGKALEGLQLGVYGKNLLNEKVMMADPQFGINSMPARGGRQIMFSISYTFDRMGQ</sequence>
<organism evidence="11 12">
    <name type="scientific">Flexibacter flexilis DSM 6793</name>
    <dbReference type="NCBI Taxonomy" id="927664"/>
    <lineage>
        <taxon>Bacteria</taxon>
        <taxon>Pseudomonadati</taxon>
        <taxon>Bacteroidota</taxon>
        <taxon>Cytophagia</taxon>
        <taxon>Cytophagales</taxon>
        <taxon>Flexibacteraceae</taxon>
        <taxon>Flexibacter</taxon>
    </lineage>
</organism>
<evidence type="ECO:0000256" key="2">
    <source>
        <dbReference type="ARBA" id="ARBA00022448"/>
    </source>
</evidence>
<name>A0A1I1JHI2_9BACT</name>
<dbReference type="PANTHER" id="PTHR30069:SF29">
    <property type="entry name" value="HEMOGLOBIN AND HEMOGLOBIN-HAPTOGLOBIN-BINDING PROTEIN 1-RELATED"/>
    <property type="match status" value="1"/>
</dbReference>
<dbReference type="PROSITE" id="PS52016">
    <property type="entry name" value="TONB_DEPENDENT_REC_3"/>
    <property type="match status" value="1"/>
</dbReference>
<dbReference type="Pfam" id="PF07715">
    <property type="entry name" value="Plug"/>
    <property type="match status" value="1"/>
</dbReference>
<evidence type="ECO:0000256" key="7">
    <source>
        <dbReference type="ARBA" id="ARBA00023237"/>
    </source>
</evidence>
<keyword evidence="5 9" id="KW-0732">Signal</keyword>
<evidence type="ECO:0000259" key="10">
    <source>
        <dbReference type="Pfam" id="PF07715"/>
    </source>
</evidence>
<dbReference type="GO" id="GO:0009279">
    <property type="term" value="C:cell outer membrane"/>
    <property type="evidence" value="ECO:0007669"/>
    <property type="project" value="UniProtKB-SubCell"/>
</dbReference>
<evidence type="ECO:0000256" key="8">
    <source>
        <dbReference type="PROSITE-ProRule" id="PRU01360"/>
    </source>
</evidence>
<comment type="similarity">
    <text evidence="8">Belongs to the TonB-dependent receptor family.</text>
</comment>
<dbReference type="Proteomes" id="UP000199514">
    <property type="component" value="Unassembled WGS sequence"/>
</dbReference>
<evidence type="ECO:0000256" key="3">
    <source>
        <dbReference type="ARBA" id="ARBA00022452"/>
    </source>
</evidence>
<keyword evidence="11" id="KW-0675">Receptor</keyword>
<dbReference type="InterPro" id="IPR039426">
    <property type="entry name" value="TonB-dep_rcpt-like"/>
</dbReference>
<evidence type="ECO:0000313" key="11">
    <source>
        <dbReference type="EMBL" id="SFC48079.1"/>
    </source>
</evidence>
<gene>
    <name evidence="11" type="ORF">SAMN05421780_1062</name>
</gene>
<dbReference type="EMBL" id="FOLE01000006">
    <property type="protein sequence ID" value="SFC48079.1"/>
    <property type="molecule type" value="Genomic_DNA"/>
</dbReference>
<dbReference type="InterPro" id="IPR037066">
    <property type="entry name" value="Plug_dom_sf"/>
</dbReference>
<keyword evidence="12" id="KW-1185">Reference proteome</keyword>
<evidence type="ECO:0000256" key="4">
    <source>
        <dbReference type="ARBA" id="ARBA00022692"/>
    </source>
</evidence>
<keyword evidence="7 8" id="KW-0998">Cell outer membrane</keyword>
<evidence type="ECO:0000256" key="5">
    <source>
        <dbReference type="ARBA" id="ARBA00022729"/>
    </source>
</evidence>
<evidence type="ECO:0000256" key="1">
    <source>
        <dbReference type="ARBA" id="ARBA00004571"/>
    </source>
</evidence>
<evidence type="ECO:0000313" key="12">
    <source>
        <dbReference type="Proteomes" id="UP000199514"/>
    </source>
</evidence>
<dbReference type="GO" id="GO:0015344">
    <property type="term" value="F:siderophore uptake transmembrane transporter activity"/>
    <property type="evidence" value="ECO:0007669"/>
    <property type="project" value="TreeGrafter"/>
</dbReference>
<keyword evidence="3 8" id="KW-1134">Transmembrane beta strand</keyword>
<dbReference type="STRING" id="927664.SAMN05421780_1062"/>
<proteinExistence type="inferred from homology"/>